<gene>
    <name evidence="2" type="primary">azoB_1</name>
    <name evidence="2" type="ORF">ERS450000_01092</name>
</gene>
<protein>
    <submittedName>
        <fullName evidence="2">NAD(P)H azoreductase</fullName>
        <ecNumber evidence="2">1.7.-.-</ecNumber>
    </submittedName>
</protein>
<name>A0A0H5NHK1_NOCFR</name>
<evidence type="ECO:0000259" key="1">
    <source>
        <dbReference type="Pfam" id="PF13460"/>
    </source>
</evidence>
<dbReference type="InterPro" id="IPR016040">
    <property type="entry name" value="NAD(P)-bd_dom"/>
</dbReference>
<dbReference type="InterPro" id="IPR051604">
    <property type="entry name" value="Ergot_Alk_Oxidoreductase"/>
</dbReference>
<dbReference type="EMBL" id="LN868938">
    <property type="protein sequence ID" value="CRY74988.1"/>
    <property type="molecule type" value="Genomic_DNA"/>
</dbReference>
<reference evidence="3" key="1">
    <citation type="submission" date="2015-03" db="EMBL/GenBank/DDBJ databases">
        <authorList>
            <consortium name="Pathogen Informatics"/>
        </authorList>
    </citation>
    <scope>NUCLEOTIDE SEQUENCE [LARGE SCALE GENOMIC DNA]</scope>
    <source>
        <strain evidence="3">NCTC11134</strain>
    </source>
</reference>
<evidence type="ECO:0000313" key="2">
    <source>
        <dbReference type="EMBL" id="CRY74988.1"/>
    </source>
</evidence>
<accession>A0A0H5NHK1</accession>
<dbReference type="PANTHER" id="PTHR43162">
    <property type="match status" value="1"/>
</dbReference>
<dbReference type="Gene3D" id="3.40.50.720">
    <property type="entry name" value="NAD(P)-binding Rossmann-like Domain"/>
    <property type="match status" value="1"/>
</dbReference>
<feature type="domain" description="NAD(P)-binding" evidence="1">
    <location>
        <begin position="7"/>
        <end position="165"/>
    </location>
</feature>
<evidence type="ECO:0000313" key="3">
    <source>
        <dbReference type="Proteomes" id="UP000057820"/>
    </source>
</evidence>
<dbReference type="KEGG" id="nfr:ERS450000_01092"/>
<dbReference type="Proteomes" id="UP000057820">
    <property type="component" value="Chromosome 1"/>
</dbReference>
<organism evidence="2 3">
    <name type="scientific">Nocardia farcinica</name>
    <dbReference type="NCBI Taxonomy" id="37329"/>
    <lineage>
        <taxon>Bacteria</taxon>
        <taxon>Bacillati</taxon>
        <taxon>Actinomycetota</taxon>
        <taxon>Actinomycetes</taxon>
        <taxon>Mycobacteriales</taxon>
        <taxon>Nocardiaceae</taxon>
        <taxon>Nocardia</taxon>
    </lineage>
</organism>
<dbReference type="InterPro" id="IPR036291">
    <property type="entry name" value="NAD(P)-bd_dom_sf"/>
</dbReference>
<proteinExistence type="predicted"/>
<sequence length="269" mass="28243">MTILVLGATGKTGRPLVSTLSARGVDVRPATRATGFDWNTPATWDAALTGVDAVYLVETDQGGDPVADFSSRAAARGVRRVVLLSALSRDPVNTAMKRESERAVAESGVAWTVLRPAWFVQNLTGLSFIAEPLATTGVLALPCGDGREAFIDARDIAEVAATALLDDGHAGQTYELTGPRAMSFGELVAEYAAATGKELRFEDIAEEQYARQAAAAGFGDDEVALVLSLFREVRRSGGAPIMPDVARVLGRAPRDPAVWIGEQGASAAA</sequence>
<dbReference type="GO" id="GO:0016491">
    <property type="term" value="F:oxidoreductase activity"/>
    <property type="evidence" value="ECO:0007669"/>
    <property type="project" value="UniProtKB-KW"/>
</dbReference>
<dbReference type="PANTHER" id="PTHR43162:SF1">
    <property type="entry name" value="PRESTALK A DIFFERENTIATION PROTEIN A"/>
    <property type="match status" value="1"/>
</dbReference>
<dbReference type="RefSeq" id="WP_060590931.1">
    <property type="nucleotide sequence ID" value="NZ_CP031418.1"/>
</dbReference>
<dbReference type="Pfam" id="PF13460">
    <property type="entry name" value="NAD_binding_10"/>
    <property type="match status" value="1"/>
</dbReference>
<keyword evidence="2" id="KW-0560">Oxidoreductase</keyword>
<dbReference type="Gene3D" id="3.90.25.10">
    <property type="entry name" value="UDP-galactose 4-epimerase, domain 1"/>
    <property type="match status" value="1"/>
</dbReference>
<dbReference type="AlphaFoldDB" id="A0A0H5NHK1"/>
<dbReference type="SUPFAM" id="SSF51735">
    <property type="entry name" value="NAD(P)-binding Rossmann-fold domains"/>
    <property type="match status" value="1"/>
</dbReference>
<dbReference type="EC" id="1.7.-.-" evidence="2"/>